<gene>
    <name evidence="2" type="ORF">CFX1CAM_0447</name>
</gene>
<dbReference type="KEGG" id="abat:CFX1CAM_0447"/>
<dbReference type="EMBL" id="LT859958">
    <property type="protein sequence ID" value="SMX53513.1"/>
    <property type="molecule type" value="Genomic_DNA"/>
</dbReference>
<feature type="domain" description="Glycosyl hydrolase family 13 catalytic" evidence="1">
    <location>
        <begin position="5"/>
        <end position="54"/>
    </location>
</feature>
<name>A0A1Y6K1H8_9CHLR</name>
<dbReference type="Pfam" id="PF00128">
    <property type="entry name" value="Alpha-amylase"/>
    <property type="match status" value="1"/>
</dbReference>
<dbReference type="RefSeq" id="WP_087861441.1">
    <property type="nucleotide sequence ID" value="NZ_LT859958.1"/>
</dbReference>
<reference evidence="3" key="1">
    <citation type="submission" date="2017-05" db="EMBL/GenBank/DDBJ databases">
        <authorList>
            <person name="Kirkegaard R."/>
            <person name="Mcilroy J S."/>
        </authorList>
    </citation>
    <scope>NUCLEOTIDE SEQUENCE [LARGE SCALE GENOMIC DNA]</scope>
</reference>
<dbReference type="SUPFAM" id="SSF51445">
    <property type="entry name" value="(Trans)glycosidases"/>
    <property type="match status" value="1"/>
</dbReference>
<evidence type="ECO:0000259" key="1">
    <source>
        <dbReference type="Pfam" id="PF00128"/>
    </source>
</evidence>
<proteinExistence type="predicted"/>
<keyword evidence="3" id="KW-1185">Reference proteome</keyword>
<dbReference type="InterPro" id="IPR006047">
    <property type="entry name" value="GH13_cat_dom"/>
</dbReference>
<evidence type="ECO:0000313" key="2">
    <source>
        <dbReference type="EMBL" id="SMX53513.1"/>
    </source>
</evidence>
<evidence type="ECO:0000313" key="3">
    <source>
        <dbReference type="Proteomes" id="UP000195514"/>
    </source>
</evidence>
<protein>
    <recommendedName>
        <fullName evidence="1">Glycosyl hydrolase family 13 catalytic domain-containing protein</fullName>
    </recommendedName>
</protein>
<dbReference type="Gene3D" id="3.20.20.80">
    <property type="entry name" value="Glycosidases"/>
    <property type="match status" value="1"/>
</dbReference>
<dbReference type="Proteomes" id="UP000195514">
    <property type="component" value="Chromosome I"/>
</dbReference>
<dbReference type="Gene3D" id="3.90.400.10">
    <property type="entry name" value="Oligo-1,6-glucosidase, Domain 2"/>
    <property type="match status" value="1"/>
</dbReference>
<dbReference type="AlphaFoldDB" id="A0A1Y6K1H8"/>
<accession>A0A1Y6K1H8</accession>
<organism evidence="2 3">
    <name type="scientific">Candidatus Brevifilum fermentans</name>
    <dbReference type="NCBI Taxonomy" id="1986204"/>
    <lineage>
        <taxon>Bacteria</taxon>
        <taxon>Bacillati</taxon>
        <taxon>Chloroflexota</taxon>
        <taxon>Anaerolineae</taxon>
        <taxon>Anaerolineales</taxon>
        <taxon>Anaerolineaceae</taxon>
        <taxon>Candidatus Brevifilum</taxon>
    </lineage>
</organism>
<dbReference type="InterPro" id="IPR045857">
    <property type="entry name" value="O16G_dom_2"/>
</dbReference>
<dbReference type="GO" id="GO:0005975">
    <property type="term" value="P:carbohydrate metabolic process"/>
    <property type="evidence" value="ECO:0007669"/>
    <property type="project" value="InterPro"/>
</dbReference>
<dbReference type="InterPro" id="IPR017853">
    <property type="entry name" value="GH"/>
</dbReference>
<sequence>MINQSLEQRLSETRTGGIRVLLNLIPGHISIENERFTHSRKAESDPYTDYYVLCDLLVGFQTVW</sequence>